<dbReference type="InterPro" id="IPR012677">
    <property type="entry name" value="Nucleotide-bd_a/b_plait_sf"/>
</dbReference>
<organism evidence="3 4">
    <name type="scientific">Elysia marginata</name>
    <dbReference type="NCBI Taxonomy" id="1093978"/>
    <lineage>
        <taxon>Eukaryota</taxon>
        <taxon>Metazoa</taxon>
        <taxon>Spiralia</taxon>
        <taxon>Lophotrochozoa</taxon>
        <taxon>Mollusca</taxon>
        <taxon>Gastropoda</taxon>
        <taxon>Heterobranchia</taxon>
        <taxon>Euthyneura</taxon>
        <taxon>Panpulmonata</taxon>
        <taxon>Sacoglossa</taxon>
        <taxon>Placobranchoidea</taxon>
        <taxon>Plakobranchidae</taxon>
        <taxon>Elysia</taxon>
    </lineage>
</organism>
<dbReference type="SMART" id="SM00360">
    <property type="entry name" value="RRM"/>
    <property type="match status" value="1"/>
</dbReference>
<reference evidence="3 4" key="1">
    <citation type="journal article" date="2021" name="Elife">
        <title>Chloroplast acquisition without the gene transfer in kleptoplastic sea slugs, Plakobranchus ocellatus.</title>
        <authorList>
            <person name="Maeda T."/>
            <person name="Takahashi S."/>
            <person name="Yoshida T."/>
            <person name="Shimamura S."/>
            <person name="Takaki Y."/>
            <person name="Nagai Y."/>
            <person name="Toyoda A."/>
            <person name="Suzuki Y."/>
            <person name="Arimoto A."/>
            <person name="Ishii H."/>
            <person name="Satoh N."/>
            <person name="Nishiyama T."/>
            <person name="Hasebe M."/>
            <person name="Maruyama T."/>
            <person name="Minagawa J."/>
            <person name="Obokata J."/>
            <person name="Shigenobu S."/>
        </authorList>
    </citation>
    <scope>NUCLEOTIDE SEQUENCE [LARGE SCALE GENOMIC DNA]</scope>
</reference>
<gene>
    <name evidence="3" type="ORF">ElyMa_006057800</name>
</gene>
<comment type="caution">
    <text evidence="3">The sequence shown here is derived from an EMBL/GenBank/DDBJ whole genome shotgun (WGS) entry which is preliminary data.</text>
</comment>
<dbReference type="AlphaFoldDB" id="A0AAV4GLI2"/>
<feature type="domain" description="RRM" evidence="2">
    <location>
        <begin position="12"/>
        <end position="78"/>
    </location>
</feature>
<dbReference type="Gene3D" id="3.30.70.330">
    <property type="match status" value="1"/>
</dbReference>
<evidence type="ECO:0000313" key="4">
    <source>
        <dbReference type="Proteomes" id="UP000762676"/>
    </source>
</evidence>
<dbReference type="Pfam" id="PF00076">
    <property type="entry name" value="RRM_1"/>
    <property type="match status" value="1"/>
</dbReference>
<accession>A0AAV4GLI2</accession>
<evidence type="ECO:0000256" key="1">
    <source>
        <dbReference type="PROSITE-ProRule" id="PRU00176"/>
    </source>
</evidence>
<protein>
    <submittedName>
        <fullName evidence="3">Nucleolysin TIA-1/TIAR</fullName>
    </submittedName>
</protein>
<keyword evidence="1" id="KW-0694">RNA-binding</keyword>
<proteinExistence type="predicted"/>
<dbReference type="InterPro" id="IPR000504">
    <property type="entry name" value="RRM_dom"/>
</dbReference>
<sequence length="119" mass="12915">MDQNMFDDCNPRTLYVGNLNENVTEDFLLAIFGQIGPCKCCKIIKEPGNDPYAFVEFVDGGSASAALAALNKRMVWGKCPSWETSLETGGPSATQCGTRAGEKMMKRGVVELDQRGDGE</sequence>
<name>A0AAV4GLI2_9GAST</name>
<dbReference type="SUPFAM" id="SSF54928">
    <property type="entry name" value="RNA-binding domain, RBD"/>
    <property type="match status" value="1"/>
</dbReference>
<evidence type="ECO:0000259" key="2">
    <source>
        <dbReference type="PROSITE" id="PS50102"/>
    </source>
</evidence>
<dbReference type="InterPro" id="IPR035979">
    <property type="entry name" value="RBD_domain_sf"/>
</dbReference>
<evidence type="ECO:0000313" key="3">
    <source>
        <dbReference type="EMBL" id="GFR86637.1"/>
    </source>
</evidence>
<dbReference type="PROSITE" id="PS50102">
    <property type="entry name" value="RRM"/>
    <property type="match status" value="1"/>
</dbReference>
<dbReference type="Proteomes" id="UP000762676">
    <property type="component" value="Unassembled WGS sequence"/>
</dbReference>
<dbReference type="GO" id="GO:0003723">
    <property type="term" value="F:RNA binding"/>
    <property type="evidence" value="ECO:0007669"/>
    <property type="project" value="UniProtKB-UniRule"/>
</dbReference>
<keyword evidence="4" id="KW-1185">Reference proteome</keyword>
<dbReference type="EMBL" id="BMAT01012132">
    <property type="protein sequence ID" value="GFR86637.1"/>
    <property type="molecule type" value="Genomic_DNA"/>
</dbReference>